<feature type="region of interest" description="Disordered" evidence="1">
    <location>
        <begin position="83"/>
        <end position="134"/>
    </location>
</feature>
<keyword evidence="3" id="KW-1185">Reference proteome</keyword>
<dbReference type="AlphaFoldDB" id="A0A812KX76"/>
<dbReference type="Proteomes" id="UP000649617">
    <property type="component" value="Unassembled WGS sequence"/>
</dbReference>
<protein>
    <submittedName>
        <fullName evidence="2">Uncharacterized protein</fullName>
    </submittedName>
</protein>
<name>A0A812KX76_SYMPI</name>
<dbReference type="EMBL" id="CAJNIZ010004681">
    <property type="protein sequence ID" value="CAE7235059.1"/>
    <property type="molecule type" value="Genomic_DNA"/>
</dbReference>
<feature type="compositionally biased region" description="Polar residues" evidence="1">
    <location>
        <begin position="91"/>
        <end position="134"/>
    </location>
</feature>
<evidence type="ECO:0000256" key="1">
    <source>
        <dbReference type="SAM" id="MobiDB-lite"/>
    </source>
</evidence>
<reference evidence="2" key="1">
    <citation type="submission" date="2021-02" db="EMBL/GenBank/DDBJ databases">
        <authorList>
            <person name="Dougan E. K."/>
            <person name="Rhodes N."/>
            <person name="Thang M."/>
            <person name="Chan C."/>
        </authorList>
    </citation>
    <scope>NUCLEOTIDE SEQUENCE</scope>
</reference>
<proteinExistence type="predicted"/>
<sequence>MDGVSCLPRFYVPGTVPVSAENEPAWLNAMARDVQQVSFDSVFGIRSRWSKHQRLAILLQSLCLSCRLCMFWLFASRASTNSPEAKATGSHPHSCSGFSSRSPGLATEQSIQPQGSCRTGADTSASATPGASVTSLHTDADPYAFCQRKRCRTGR</sequence>
<gene>
    <name evidence="2" type="ORF">SPIL2461_LOCUS3770</name>
</gene>
<evidence type="ECO:0000313" key="3">
    <source>
        <dbReference type="Proteomes" id="UP000649617"/>
    </source>
</evidence>
<organism evidence="2 3">
    <name type="scientific">Symbiodinium pilosum</name>
    <name type="common">Dinoflagellate</name>
    <dbReference type="NCBI Taxonomy" id="2952"/>
    <lineage>
        <taxon>Eukaryota</taxon>
        <taxon>Sar</taxon>
        <taxon>Alveolata</taxon>
        <taxon>Dinophyceae</taxon>
        <taxon>Suessiales</taxon>
        <taxon>Symbiodiniaceae</taxon>
        <taxon>Symbiodinium</taxon>
    </lineage>
</organism>
<evidence type="ECO:0000313" key="2">
    <source>
        <dbReference type="EMBL" id="CAE7235059.1"/>
    </source>
</evidence>
<accession>A0A812KX76</accession>
<comment type="caution">
    <text evidence="2">The sequence shown here is derived from an EMBL/GenBank/DDBJ whole genome shotgun (WGS) entry which is preliminary data.</text>
</comment>